<dbReference type="STRING" id="984486.A0A1E3QMM1"/>
<name>A0A1E3QMM1_9ASCO</name>
<dbReference type="Proteomes" id="UP000094336">
    <property type="component" value="Unassembled WGS sequence"/>
</dbReference>
<proteinExistence type="predicted"/>
<dbReference type="OrthoDB" id="2357318at2759"/>
<dbReference type="EMBL" id="KV454434">
    <property type="protein sequence ID" value="ODQ78921.1"/>
    <property type="molecule type" value="Genomic_DNA"/>
</dbReference>
<keyword evidence="2" id="KW-1185">Reference proteome</keyword>
<protein>
    <recommendedName>
        <fullName evidence="3">Peroxisomal membrane protein PEX17</fullName>
    </recommendedName>
</protein>
<dbReference type="GeneID" id="30147276"/>
<dbReference type="PANTHER" id="PTHR39214">
    <property type="entry name" value="MICROBODY (PEROXISOME) BIOGENESIS PROTEIN PEROXIN 8 (EUROFUNG)"/>
    <property type="match status" value="1"/>
</dbReference>
<evidence type="ECO:0008006" key="3">
    <source>
        <dbReference type="Google" id="ProtNLM"/>
    </source>
</evidence>
<sequence>MMQQQLQTSPQTYSTLQPQPLDYLFHDLVHPQPATTGKQLLSYLAYYIPTIKNERNLLLLMFHTFRSPVLFGLARGNDIDLESAYGVCEVFKFAVEKKLQVSQPTLPVALFYQTVLEALLEVKQQGKSMWKLAPVIAGILAANPVRDQHQIPEQTRGFARVDAQMCALLIEVVNTTIAGARNAGHTPPNVRALMLLASASAFPLLPESARAKLPHQQILNDTIRLVFNEGLLNGEVFRNHAPELFLLLMTEDIVVKNLNRLSFLIENCYLHMSGTSGYFPGGSHANNPARIEESLARLAGFSKNLNYVVALGPGTFTAEELVLLKQILFSYVIMFQGLCTLALTFNSQATLLRFRFAASFRTVLNCLFDLNFILEKIGTGGFAAYNFVYFTALDGLFQLDLRLASQLPEAFASQLHVMNHPEYTIVDESKLLFMLGYSEHLVKLTASSRAVNRVARVLILPMAEGIIVQKATSVKAKAVVESAHSVILSHIAATTTDVMSLSRILPYLMVVLDQFPSVLSPAQLNIAVETLAKSLLGNCADDYGDSLLRLLAQRCAATEPGLPLNPSYAQSILSHQQLSSAPATELHSNPVVTEQVTNDGQLNIVESLSPTIRSSLVTALILTVPYIPEHKLVHWLDEIWVLIMRSDKREQKLLSESLGNCIGENLDLHRANTAIQWWFQRATPKL</sequence>
<dbReference type="RefSeq" id="XP_018984249.1">
    <property type="nucleotide sequence ID" value="XM_019129423.1"/>
</dbReference>
<dbReference type="PANTHER" id="PTHR39214:SF1">
    <property type="entry name" value="MICROBODY (PEROXISOME) BIOGENESIS PROTEIN PEROXIN 8 (EUROFUNG)"/>
    <property type="match status" value="1"/>
</dbReference>
<evidence type="ECO:0000313" key="2">
    <source>
        <dbReference type="Proteomes" id="UP000094336"/>
    </source>
</evidence>
<organism evidence="1 2">
    <name type="scientific">Babjeviella inositovora NRRL Y-12698</name>
    <dbReference type="NCBI Taxonomy" id="984486"/>
    <lineage>
        <taxon>Eukaryota</taxon>
        <taxon>Fungi</taxon>
        <taxon>Dikarya</taxon>
        <taxon>Ascomycota</taxon>
        <taxon>Saccharomycotina</taxon>
        <taxon>Pichiomycetes</taxon>
        <taxon>Serinales incertae sedis</taxon>
        <taxon>Babjeviella</taxon>
    </lineage>
</organism>
<accession>A0A1E3QMM1</accession>
<evidence type="ECO:0000313" key="1">
    <source>
        <dbReference type="EMBL" id="ODQ78921.1"/>
    </source>
</evidence>
<dbReference type="AlphaFoldDB" id="A0A1E3QMM1"/>
<dbReference type="InterPro" id="IPR055334">
    <property type="entry name" value="PEX8-like"/>
</dbReference>
<reference evidence="2" key="1">
    <citation type="submission" date="2016-05" db="EMBL/GenBank/DDBJ databases">
        <title>Comparative genomics of biotechnologically important yeasts.</title>
        <authorList>
            <consortium name="DOE Joint Genome Institute"/>
            <person name="Riley R."/>
            <person name="Haridas S."/>
            <person name="Wolfe K.H."/>
            <person name="Lopes M.R."/>
            <person name="Hittinger C.T."/>
            <person name="Goker M."/>
            <person name="Salamov A."/>
            <person name="Wisecaver J."/>
            <person name="Long T.M."/>
            <person name="Aerts A.L."/>
            <person name="Barry K."/>
            <person name="Choi C."/>
            <person name="Clum A."/>
            <person name="Coughlan A.Y."/>
            <person name="Deshpande S."/>
            <person name="Douglass A.P."/>
            <person name="Hanson S.J."/>
            <person name="Klenk H.-P."/>
            <person name="Labutti K."/>
            <person name="Lapidus A."/>
            <person name="Lindquist E."/>
            <person name="Lipzen A."/>
            <person name="Meier-Kolthoff J.P."/>
            <person name="Ohm R.A."/>
            <person name="Otillar R.P."/>
            <person name="Pangilinan J."/>
            <person name="Peng Y."/>
            <person name="Rokas A."/>
            <person name="Rosa C.A."/>
            <person name="Scheuner C."/>
            <person name="Sibirny A.A."/>
            <person name="Slot J.C."/>
            <person name="Stielow J.B."/>
            <person name="Sun H."/>
            <person name="Kurtzman C.P."/>
            <person name="Blackwell M."/>
            <person name="Grigoriev I.V."/>
            <person name="Jeffries T.W."/>
        </authorList>
    </citation>
    <scope>NUCLEOTIDE SEQUENCE [LARGE SCALE GENOMIC DNA]</scope>
    <source>
        <strain evidence="2">NRRL Y-12698</strain>
    </source>
</reference>
<gene>
    <name evidence="1" type="ORF">BABINDRAFT_162581</name>
</gene>